<evidence type="ECO:0000259" key="6">
    <source>
        <dbReference type="PROSITE" id="PS50011"/>
    </source>
</evidence>
<reference evidence="8 9" key="1">
    <citation type="submission" date="2025-05" db="UniProtKB">
        <authorList>
            <consortium name="RefSeq"/>
        </authorList>
    </citation>
    <scope>IDENTIFICATION</scope>
</reference>
<evidence type="ECO:0000256" key="2">
    <source>
        <dbReference type="ARBA" id="ARBA00022741"/>
    </source>
</evidence>
<sequence length="82" mass="9093">MGLFNHPNIIRLEGVVTKSQAVMTITEFMENGSLDLFLRQNDGQLTVIQLVGMLGGIAAGMKYLAEMNCVPRDLTAWNTHQQ</sequence>
<dbReference type="RefSeq" id="XP_072799884.1">
    <property type="nucleotide sequence ID" value="XM_072943783.1"/>
</dbReference>
<dbReference type="RefSeq" id="XP_072799886.1">
    <property type="nucleotide sequence ID" value="XM_072943785.1"/>
</dbReference>
<accession>A0ABM5BU04</accession>
<evidence type="ECO:0000313" key="11">
    <source>
        <dbReference type="RefSeq" id="XP_072799886.1"/>
    </source>
</evidence>
<protein>
    <submittedName>
        <fullName evidence="8 9">Ephrin type-A receptor 4a-like isoform X3</fullName>
    </submittedName>
</protein>
<evidence type="ECO:0000256" key="5">
    <source>
        <dbReference type="ARBA" id="ARBA00023170"/>
    </source>
</evidence>
<gene>
    <name evidence="8 9 10 11" type="primary">LOC140687365</name>
</gene>
<dbReference type="Pfam" id="PF07714">
    <property type="entry name" value="PK_Tyr_Ser-Thr"/>
    <property type="match status" value="1"/>
</dbReference>
<evidence type="ECO:0000256" key="1">
    <source>
        <dbReference type="ARBA" id="ARBA00004167"/>
    </source>
</evidence>
<dbReference type="PROSITE" id="PS50011">
    <property type="entry name" value="PROTEIN_KINASE_DOM"/>
    <property type="match status" value="1"/>
</dbReference>
<dbReference type="Proteomes" id="UP001652581">
    <property type="component" value="Chromosome 19"/>
</dbReference>
<proteinExistence type="predicted"/>
<dbReference type="Gene3D" id="1.10.510.10">
    <property type="entry name" value="Transferase(Phosphotransferase) domain 1"/>
    <property type="match status" value="1"/>
</dbReference>
<keyword evidence="5" id="KW-0675">Receptor</keyword>
<dbReference type="InterPro" id="IPR011009">
    <property type="entry name" value="Kinase-like_dom_sf"/>
</dbReference>
<name>A0ABM5BU04_VICPA</name>
<dbReference type="RefSeq" id="XP_072799883.1">
    <property type="nucleotide sequence ID" value="XM_072943782.1"/>
</dbReference>
<dbReference type="RefSeq" id="XP_072799885.1">
    <property type="nucleotide sequence ID" value="XM_072943784.1"/>
</dbReference>
<dbReference type="Gene3D" id="3.30.200.20">
    <property type="entry name" value="Phosphorylase Kinase, domain 1"/>
    <property type="match status" value="1"/>
</dbReference>
<evidence type="ECO:0000256" key="4">
    <source>
        <dbReference type="ARBA" id="ARBA00023136"/>
    </source>
</evidence>
<dbReference type="InterPro" id="IPR050449">
    <property type="entry name" value="Ephrin_rcpt_TKs"/>
</dbReference>
<dbReference type="PANTHER" id="PTHR46877:SF17">
    <property type="entry name" value="EPHRIN TYPE-B RECEPTOR 1"/>
    <property type="match status" value="1"/>
</dbReference>
<feature type="domain" description="Protein kinase" evidence="6">
    <location>
        <begin position="1"/>
        <end position="82"/>
    </location>
</feature>
<evidence type="ECO:0000313" key="10">
    <source>
        <dbReference type="RefSeq" id="XP_072799885.1"/>
    </source>
</evidence>
<dbReference type="InterPro" id="IPR001245">
    <property type="entry name" value="Ser-Thr/Tyr_kinase_cat_dom"/>
</dbReference>
<keyword evidence="2" id="KW-0547">Nucleotide-binding</keyword>
<evidence type="ECO:0000313" key="7">
    <source>
        <dbReference type="Proteomes" id="UP001652581"/>
    </source>
</evidence>
<evidence type="ECO:0000313" key="8">
    <source>
        <dbReference type="RefSeq" id="XP_072799883.1"/>
    </source>
</evidence>
<dbReference type="SUPFAM" id="SSF56112">
    <property type="entry name" value="Protein kinase-like (PK-like)"/>
    <property type="match status" value="1"/>
</dbReference>
<evidence type="ECO:0000256" key="3">
    <source>
        <dbReference type="ARBA" id="ARBA00022840"/>
    </source>
</evidence>
<organism evidence="7 10">
    <name type="scientific">Vicugna pacos</name>
    <name type="common">Alpaca</name>
    <name type="synonym">Lama pacos</name>
    <dbReference type="NCBI Taxonomy" id="30538"/>
    <lineage>
        <taxon>Eukaryota</taxon>
        <taxon>Metazoa</taxon>
        <taxon>Chordata</taxon>
        <taxon>Craniata</taxon>
        <taxon>Vertebrata</taxon>
        <taxon>Euteleostomi</taxon>
        <taxon>Mammalia</taxon>
        <taxon>Eutheria</taxon>
        <taxon>Laurasiatheria</taxon>
        <taxon>Artiodactyla</taxon>
        <taxon>Tylopoda</taxon>
        <taxon>Camelidae</taxon>
        <taxon>Vicugna</taxon>
    </lineage>
</organism>
<comment type="subcellular location">
    <subcellularLocation>
        <location evidence="1">Membrane</location>
        <topology evidence="1">Single-pass membrane protein</topology>
    </subcellularLocation>
</comment>
<evidence type="ECO:0000313" key="9">
    <source>
        <dbReference type="RefSeq" id="XP_072799884.1"/>
    </source>
</evidence>
<dbReference type="InterPro" id="IPR000719">
    <property type="entry name" value="Prot_kinase_dom"/>
</dbReference>
<keyword evidence="4" id="KW-0472">Membrane</keyword>
<keyword evidence="3" id="KW-0067">ATP-binding</keyword>
<keyword evidence="7" id="KW-1185">Reference proteome</keyword>
<dbReference type="GeneID" id="140687365"/>
<dbReference type="PANTHER" id="PTHR46877">
    <property type="entry name" value="EPH RECEPTOR A5"/>
    <property type="match status" value="1"/>
</dbReference>